<feature type="transmembrane region" description="Helical" evidence="1">
    <location>
        <begin position="150"/>
        <end position="171"/>
    </location>
</feature>
<evidence type="ECO:0000313" key="2">
    <source>
        <dbReference type="EMBL" id="MFC4099362.1"/>
    </source>
</evidence>
<feature type="transmembrane region" description="Helical" evidence="1">
    <location>
        <begin position="60"/>
        <end position="79"/>
    </location>
</feature>
<keyword evidence="3" id="KW-1185">Reference proteome</keyword>
<protein>
    <submittedName>
        <fullName evidence="2">ABC transporter permease</fullName>
    </submittedName>
</protein>
<dbReference type="RefSeq" id="WP_377718053.1">
    <property type="nucleotide sequence ID" value="NZ_JBHSAM010000017.1"/>
</dbReference>
<evidence type="ECO:0000313" key="3">
    <source>
        <dbReference type="Proteomes" id="UP001595715"/>
    </source>
</evidence>
<keyword evidence="1" id="KW-0812">Transmembrane</keyword>
<gene>
    <name evidence="2" type="ORF">ACFOZ8_06785</name>
</gene>
<evidence type="ECO:0000256" key="1">
    <source>
        <dbReference type="SAM" id="Phobius"/>
    </source>
</evidence>
<feature type="transmembrane region" description="Helical" evidence="1">
    <location>
        <begin position="178"/>
        <end position="200"/>
    </location>
</feature>
<comment type="caution">
    <text evidence="2">The sequence shown here is derived from an EMBL/GenBank/DDBJ whole genome shotgun (WGS) entry which is preliminary data.</text>
</comment>
<organism evidence="2 3">
    <name type="scientific">Paenibacillus xanthanilyticus</name>
    <dbReference type="NCBI Taxonomy" id="1783531"/>
    <lineage>
        <taxon>Bacteria</taxon>
        <taxon>Bacillati</taxon>
        <taxon>Bacillota</taxon>
        <taxon>Bacilli</taxon>
        <taxon>Bacillales</taxon>
        <taxon>Paenibacillaceae</taxon>
        <taxon>Paenibacillus</taxon>
    </lineage>
</organism>
<reference evidence="3" key="1">
    <citation type="journal article" date="2019" name="Int. J. Syst. Evol. Microbiol.">
        <title>The Global Catalogue of Microorganisms (GCM) 10K type strain sequencing project: providing services to taxonomists for standard genome sequencing and annotation.</title>
        <authorList>
            <consortium name="The Broad Institute Genomics Platform"/>
            <consortium name="The Broad Institute Genome Sequencing Center for Infectious Disease"/>
            <person name="Wu L."/>
            <person name="Ma J."/>
        </authorList>
    </citation>
    <scope>NUCLEOTIDE SEQUENCE [LARGE SCALE GENOMIC DNA]</scope>
    <source>
        <strain evidence="3">IBRC-M 10987</strain>
    </source>
</reference>
<name>A0ABV8JWP8_9BACL</name>
<accession>A0ABV8JWP8</accession>
<keyword evidence="1" id="KW-1133">Transmembrane helix</keyword>
<dbReference type="EMBL" id="JBHSAM010000017">
    <property type="protein sequence ID" value="MFC4099362.1"/>
    <property type="molecule type" value="Genomic_DNA"/>
</dbReference>
<dbReference type="Pfam" id="PF12730">
    <property type="entry name" value="ABC2_membrane_4"/>
    <property type="match status" value="1"/>
</dbReference>
<feature type="transmembrane region" description="Helical" evidence="1">
    <location>
        <begin position="107"/>
        <end position="130"/>
    </location>
</feature>
<sequence length="232" mass="26076">MFKLVELEWRKLQTRKIIGEAVIYWLILMILPTIFLQFVFADTPNIPLNESYGAAMEIMLPIQMGFLLFGASLVNHVFIEEFKNRTMALSYGYPLSRRRLVMAKTSFIAAAVFLCTLISFVLAGITTYGFDLALDFIQGVPTVADLANYAVRAIINAAVVALASLIPLFWFGLWRRAVIPTVLCAIVLMQLQNFLGWFNITLNSDLLYAIFSLLGLVSVYLTVKFVNKLGDV</sequence>
<keyword evidence="1" id="KW-0472">Membrane</keyword>
<feature type="transmembrane region" description="Helical" evidence="1">
    <location>
        <begin position="21"/>
        <end position="40"/>
    </location>
</feature>
<dbReference type="Proteomes" id="UP001595715">
    <property type="component" value="Unassembled WGS sequence"/>
</dbReference>
<proteinExistence type="predicted"/>
<feature type="transmembrane region" description="Helical" evidence="1">
    <location>
        <begin position="206"/>
        <end position="226"/>
    </location>
</feature>